<protein>
    <submittedName>
        <fullName evidence="2">Uncharacterized protein</fullName>
    </submittedName>
</protein>
<dbReference type="RefSeq" id="XP_038729234.1">
    <property type="nucleotide sequence ID" value="XM_038880123.1"/>
</dbReference>
<evidence type="ECO:0000313" key="2">
    <source>
        <dbReference type="EMBL" id="KAF7930011.1"/>
    </source>
</evidence>
<keyword evidence="3" id="KW-1185">Reference proteome</keyword>
<organism evidence="2 3">
    <name type="scientific">Botrytis byssoidea</name>
    <dbReference type="NCBI Taxonomy" id="139641"/>
    <lineage>
        <taxon>Eukaryota</taxon>
        <taxon>Fungi</taxon>
        <taxon>Dikarya</taxon>
        <taxon>Ascomycota</taxon>
        <taxon>Pezizomycotina</taxon>
        <taxon>Leotiomycetes</taxon>
        <taxon>Helotiales</taxon>
        <taxon>Sclerotiniaceae</taxon>
        <taxon>Botrytis</taxon>
    </lineage>
</organism>
<evidence type="ECO:0000313" key="3">
    <source>
        <dbReference type="Proteomes" id="UP000710849"/>
    </source>
</evidence>
<sequence length="64" mass="7056">MDSEKVGKSSKGISFDSSTKVEKEEKREPVKAGTKRGAPITKHVERAPTARFTDDAPKGKKIKR</sequence>
<feature type="compositionally biased region" description="Basic and acidic residues" evidence="1">
    <location>
        <begin position="42"/>
        <end position="58"/>
    </location>
</feature>
<dbReference type="EMBL" id="RCSW01000022">
    <property type="protein sequence ID" value="KAF7930011.1"/>
    <property type="molecule type" value="Genomic_DNA"/>
</dbReference>
<name>A0A9P5LW24_9HELO</name>
<feature type="compositionally biased region" description="Basic and acidic residues" evidence="1">
    <location>
        <begin position="19"/>
        <end position="30"/>
    </location>
</feature>
<dbReference type="Proteomes" id="UP000710849">
    <property type="component" value="Unassembled WGS sequence"/>
</dbReference>
<gene>
    <name evidence="2" type="ORF">EAE97_009608</name>
</gene>
<comment type="caution">
    <text evidence="2">The sequence shown here is derived from an EMBL/GenBank/DDBJ whole genome shotgun (WGS) entry which is preliminary data.</text>
</comment>
<proteinExistence type="predicted"/>
<accession>A0A9P5LW24</accession>
<evidence type="ECO:0000256" key="1">
    <source>
        <dbReference type="SAM" id="MobiDB-lite"/>
    </source>
</evidence>
<dbReference type="GeneID" id="62153196"/>
<dbReference type="AlphaFoldDB" id="A0A9P5LW24"/>
<reference evidence="2 3" key="1">
    <citation type="journal article" date="2020" name="Genome Biol. Evol.">
        <title>Comparative genomics of Sclerotiniaceae.</title>
        <authorList>
            <person name="Valero Jimenez C.A."/>
            <person name="Steentjes M."/>
            <person name="Scholten O.E."/>
            <person name="Van Kan J.A.L."/>
        </authorList>
    </citation>
    <scope>NUCLEOTIDE SEQUENCE [LARGE SCALE GENOMIC DNA]</scope>
    <source>
        <strain evidence="2 3">MUCL 94</strain>
    </source>
</reference>
<feature type="region of interest" description="Disordered" evidence="1">
    <location>
        <begin position="1"/>
        <end position="64"/>
    </location>
</feature>